<dbReference type="Proteomes" id="UP000294498">
    <property type="component" value="Unassembled WGS sequence"/>
</dbReference>
<feature type="chain" id="PRO_5020510882" evidence="1">
    <location>
        <begin position="19"/>
        <end position="504"/>
    </location>
</feature>
<keyword evidence="3" id="KW-1185">Reference proteome</keyword>
<keyword evidence="1" id="KW-0732">Signal</keyword>
<sequence length="504" mass="56212">MKAFLFTLCLLGSAFLHAQDTVLRFPVPDAADIVSARLVTPASGGASCLALDMGQQQQYILLDSQCQVLHQFTEKGDPASNMFFLDRACRLGTAVRGNVYHHYFTIQSPRREETLYDKVIDFSSHTTEEVPILNPAQSSIRMGFFLDSEGKPYLLSSSRYGHALYFERQGPGGDILLDSIVLDKIKQPALAMGYVHYVPEGSAQRLDLNAGATLAFTRGRQLVLVAQHRNTDPWFMIVDLETFQAHIKALSALAAFNDMDTTQPFSISASILGDRFFVLKTQKAQTDVGIFQIPSLDMLGDVALNETNASSLSQTPIQYNSWQSGKHDIINDYSAKQFYQDLVASRAGLAAGYDKDGRYVLTFGYVYDPWSRYDDQGNPFFYLGHLGLSDDRAPMPDRDFDPLVFGVHPKHAAGWDPQTTDRHHPLYPGKMYFHSGFAKVTLDPQSLEPVRAAAPADAEENLWNVVSPESKTRSPVQHFRICGHSYAGAFNKATRIYAIWEIPE</sequence>
<evidence type="ECO:0000256" key="1">
    <source>
        <dbReference type="SAM" id="SignalP"/>
    </source>
</evidence>
<dbReference type="AlphaFoldDB" id="A0A4R8DHV0"/>
<protein>
    <submittedName>
        <fullName evidence="2">Uncharacterized protein</fullName>
    </submittedName>
</protein>
<dbReference type="EMBL" id="SODV01000002">
    <property type="protein sequence ID" value="TDW97309.1"/>
    <property type="molecule type" value="Genomic_DNA"/>
</dbReference>
<feature type="signal peptide" evidence="1">
    <location>
        <begin position="1"/>
        <end position="18"/>
    </location>
</feature>
<comment type="caution">
    <text evidence="2">The sequence shown here is derived from an EMBL/GenBank/DDBJ whole genome shotgun (WGS) entry which is preliminary data.</text>
</comment>
<reference evidence="2 3" key="1">
    <citation type="submission" date="2019-03" db="EMBL/GenBank/DDBJ databases">
        <title>Genomic Encyclopedia of Type Strains, Phase IV (KMG-IV): sequencing the most valuable type-strain genomes for metagenomic binning, comparative biology and taxonomic classification.</title>
        <authorList>
            <person name="Goeker M."/>
        </authorList>
    </citation>
    <scope>NUCLEOTIDE SEQUENCE [LARGE SCALE GENOMIC DNA]</scope>
    <source>
        <strain evidence="2 3">DSM 100059</strain>
    </source>
</reference>
<gene>
    <name evidence="2" type="ORF">EDB95_5156</name>
</gene>
<proteinExistence type="predicted"/>
<evidence type="ECO:0000313" key="3">
    <source>
        <dbReference type="Proteomes" id="UP000294498"/>
    </source>
</evidence>
<name>A0A4R8DHV0_9BACT</name>
<dbReference type="RefSeq" id="WP_133999319.1">
    <property type="nucleotide sequence ID" value="NZ_SODV01000002.1"/>
</dbReference>
<evidence type="ECO:0000313" key="2">
    <source>
        <dbReference type="EMBL" id="TDW97309.1"/>
    </source>
</evidence>
<accession>A0A4R8DHV0</accession>
<organism evidence="2 3">
    <name type="scientific">Dinghuibacter silviterrae</name>
    <dbReference type="NCBI Taxonomy" id="1539049"/>
    <lineage>
        <taxon>Bacteria</taxon>
        <taxon>Pseudomonadati</taxon>
        <taxon>Bacteroidota</taxon>
        <taxon>Chitinophagia</taxon>
        <taxon>Chitinophagales</taxon>
        <taxon>Chitinophagaceae</taxon>
        <taxon>Dinghuibacter</taxon>
    </lineage>
</organism>